<evidence type="ECO:0000313" key="1">
    <source>
        <dbReference type="EnsemblPlants" id="MELO3C031349.2.1"/>
    </source>
</evidence>
<name>A0A9I9EB43_CUCME</name>
<dbReference type="Gramene" id="MELO3C031349.2.1">
    <property type="protein sequence ID" value="MELO3C031349.2.1"/>
    <property type="gene ID" value="MELO3C031349.2"/>
</dbReference>
<accession>A0A9I9EB43</accession>
<organism evidence="1">
    <name type="scientific">Cucumis melo</name>
    <name type="common">Muskmelon</name>
    <dbReference type="NCBI Taxonomy" id="3656"/>
    <lineage>
        <taxon>Eukaryota</taxon>
        <taxon>Viridiplantae</taxon>
        <taxon>Streptophyta</taxon>
        <taxon>Embryophyta</taxon>
        <taxon>Tracheophyta</taxon>
        <taxon>Spermatophyta</taxon>
        <taxon>Magnoliopsida</taxon>
        <taxon>eudicotyledons</taxon>
        <taxon>Gunneridae</taxon>
        <taxon>Pentapetalae</taxon>
        <taxon>rosids</taxon>
        <taxon>fabids</taxon>
        <taxon>Cucurbitales</taxon>
        <taxon>Cucurbitaceae</taxon>
        <taxon>Benincaseae</taxon>
        <taxon>Cucumis</taxon>
    </lineage>
</organism>
<sequence>MDAAHSKVSTNDVILNRSCRDMGVGVSYVRVAQHHWPNKPPISEKNECGFIFGRMRGDDVLRKNHLSDKQPLLSQKSAWWLSLFVILGREGKKFEEEAQNYKRIRIYYPQQYYIDCMALATRKDILELIFPMFDPRLTRKPLFTCTWVCHHSLEEENLAKVVKLKLGEKRLSYATRSVKITSKDIEVGNQDHAKCCGVDNQLGLLDQEKLKKKVNVGAKASKVIFRLEVRFWSKTQFLGIVQGGSSTRMVLHTKEVGVPKGMSCMQRATRTVCLRHVKRSATRPLTP</sequence>
<reference evidence="1" key="1">
    <citation type="submission" date="2023-03" db="UniProtKB">
        <authorList>
            <consortium name="EnsemblPlants"/>
        </authorList>
    </citation>
    <scope>IDENTIFICATION</scope>
</reference>
<proteinExistence type="predicted"/>
<dbReference type="EnsemblPlants" id="MELO3C031349.2.1">
    <property type="protein sequence ID" value="MELO3C031349.2.1"/>
    <property type="gene ID" value="MELO3C031349.2"/>
</dbReference>
<dbReference type="AlphaFoldDB" id="A0A9I9EB43"/>
<protein>
    <submittedName>
        <fullName evidence="1">Uncharacterized protein</fullName>
    </submittedName>
</protein>